<comment type="caution">
    <text evidence="2">The sequence shown here is derived from an EMBL/GenBank/DDBJ whole genome shotgun (WGS) entry which is preliminary data.</text>
</comment>
<organism evidence="2 3">
    <name type="scientific">Mucilaginibacter panaciglaebae</name>
    <dbReference type="NCBI Taxonomy" id="502331"/>
    <lineage>
        <taxon>Bacteria</taxon>
        <taxon>Pseudomonadati</taxon>
        <taxon>Bacteroidota</taxon>
        <taxon>Sphingobacteriia</taxon>
        <taxon>Sphingobacteriales</taxon>
        <taxon>Sphingobacteriaceae</taxon>
        <taxon>Mucilaginibacter</taxon>
    </lineage>
</organism>
<dbReference type="RefSeq" id="WP_345106630.1">
    <property type="nucleotide sequence ID" value="NZ_BAABCV010000012.1"/>
</dbReference>
<proteinExistence type="predicted"/>
<reference evidence="3" key="1">
    <citation type="journal article" date="2019" name="Int. J. Syst. Evol. Microbiol.">
        <title>The Global Catalogue of Microorganisms (GCM) 10K type strain sequencing project: providing services to taxonomists for standard genome sequencing and annotation.</title>
        <authorList>
            <consortium name="The Broad Institute Genomics Platform"/>
            <consortium name="The Broad Institute Genome Sequencing Center for Infectious Disease"/>
            <person name="Wu L."/>
            <person name="Ma J."/>
        </authorList>
    </citation>
    <scope>NUCLEOTIDE SEQUENCE [LARGE SCALE GENOMIC DNA]</scope>
    <source>
        <strain evidence="3">JCM 17085</strain>
    </source>
</reference>
<accession>A0ABP7X601</accession>
<protein>
    <submittedName>
        <fullName evidence="2">Uncharacterized protein</fullName>
    </submittedName>
</protein>
<dbReference type="Proteomes" id="UP001500841">
    <property type="component" value="Unassembled WGS sequence"/>
</dbReference>
<evidence type="ECO:0000256" key="1">
    <source>
        <dbReference type="SAM" id="SignalP"/>
    </source>
</evidence>
<evidence type="ECO:0000313" key="2">
    <source>
        <dbReference type="EMBL" id="GAA4103591.1"/>
    </source>
</evidence>
<dbReference type="EMBL" id="BAABCV010000012">
    <property type="protein sequence ID" value="GAA4103591.1"/>
    <property type="molecule type" value="Genomic_DNA"/>
</dbReference>
<feature type="chain" id="PRO_5046217844" evidence="1">
    <location>
        <begin position="22"/>
        <end position="112"/>
    </location>
</feature>
<evidence type="ECO:0000313" key="3">
    <source>
        <dbReference type="Proteomes" id="UP001500841"/>
    </source>
</evidence>
<name>A0ABP7X601_9SPHI</name>
<gene>
    <name evidence="2" type="ORF">GCM10022392_31180</name>
</gene>
<feature type="signal peptide" evidence="1">
    <location>
        <begin position="1"/>
        <end position="21"/>
    </location>
</feature>
<keyword evidence="1" id="KW-0732">Signal</keyword>
<keyword evidence="3" id="KW-1185">Reference proteome</keyword>
<sequence length="112" mass="11992">MKKACLSLAIAVSGYCSYAQTNTFPSSGNVGIGTTTPTKLLQKTGDVGSNNLLSLNNSDDIDGWATILFTSVKGPKSWDFGENVGAGLNIYRLRDLTSPVVLYELLYAHLET</sequence>